<dbReference type="GO" id="GO:0008168">
    <property type="term" value="F:methyltransferase activity"/>
    <property type="evidence" value="ECO:0007669"/>
    <property type="project" value="UniProtKB-KW"/>
</dbReference>
<dbReference type="EMBL" id="MUJZ01055876">
    <property type="protein sequence ID" value="OTF72507.1"/>
    <property type="molecule type" value="Genomic_DNA"/>
</dbReference>
<dbReference type="OrthoDB" id="514248at2759"/>
<dbReference type="AlphaFoldDB" id="A0A1Y3AWX8"/>
<evidence type="ECO:0000256" key="1">
    <source>
        <dbReference type="ARBA" id="ARBA00022603"/>
    </source>
</evidence>
<dbReference type="SUPFAM" id="SSF53335">
    <property type="entry name" value="S-adenosyl-L-methionine-dependent methyltransferases"/>
    <property type="match status" value="1"/>
</dbReference>
<dbReference type="PANTHER" id="PTHR13393">
    <property type="entry name" value="SAM-DEPENDENT METHYLTRANSFERASE"/>
    <property type="match status" value="1"/>
</dbReference>
<name>A0A1Y3AWX8_EURMA</name>
<sequence>MAFNQFMHPRNIYRQKINYDHLAQEYPEFGRHVCRDSKGKPHIDYNDITVLRSLTKTLLKHDFHLDVQIPEQRLVPTVPMRLNYILWIEDLLQYCRLSSASIIQGIDIGTGSCSIFPLLATILNPDWRFVATEIDSINLDYADKNVKNNNLQDKIISEYILSSFVLVF</sequence>
<dbReference type="PANTHER" id="PTHR13393:SF0">
    <property type="entry name" value="RNA N6-ADENOSINE-METHYLTRANSFERASE METTL16"/>
    <property type="match status" value="1"/>
</dbReference>
<proteinExistence type="predicted"/>
<keyword evidence="2 3" id="KW-0808">Transferase</keyword>
<keyword evidence="1 3" id="KW-0489">Methyltransferase</keyword>
<evidence type="ECO:0000313" key="3">
    <source>
        <dbReference type="EMBL" id="OTF72507.1"/>
    </source>
</evidence>
<dbReference type="Pfam" id="PF05971">
    <property type="entry name" value="Methyltransf_10"/>
    <property type="match status" value="1"/>
</dbReference>
<accession>A0A1Y3AWX8</accession>
<dbReference type="InterPro" id="IPR010286">
    <property type="entry name" value="METTL16/RlmF"/>
</dbReference>
<protein>
    <submittedName>
        <fullName evidence="3">Methyltransferase-like protein</fullName>
    </submittedName>
</protein>
<reference evidence="3 4" key="1">
    <citation type="submission" date="2017-03" db="EMBL/GenBank/DDBJ databases">
        <title>Genome Survey of Euroglyphus maynei.</title>
        <authorList>
            <person name="Arlian L.G."/>
            <person name="Morgan M.S."/>
            <person name="Rider S.D."/>
        </authorList>
    </citation>
    <scope>NUCLEOTIDE SEQUENCE [LARGE SCALE GENOMIC DNA]</scope>
    <source>
        <strain evidence="3">Arlian Lab</strain>
        <tissue evidence="3">Whole body</tissue>
    </source>
</reference>
<organism evidence="3 4">
    <name type="scientific">Euroglyphus maynei</name>
    <name type="common">Mayne's house dust mite</name>
    <dbReference type="NCBI Taxonomy" id="6958"/>
    <lineage>
        <taxon>Eukaryota</taxon>
        <taxon>Metazoa</taxon>
        <taxon>Ecdysozoa</taxon>
        <taxon>Arthropoda</taxon>
        <taxon>Chelicerata</taxon>
        <taxon>Arachnida</taxon>
        <taxon>Acari</taxon>
        <taxon>Acariformes</taxon>
        <taxon>Sarcoptiformes</taxon>
        <taxon>Astigmata</taxon>
        <taxon>Psoroptidia</taxon>
        <taxon>Analgoidea</taxon>
        <taxon>Pyroglyphidae</taxon>
        <taxon>Pyroglyphinae</taxon>
        <taxon>Euroglyphus</taxon>
    </lineage>
</organism>
<dbReference type="InterPro" id="IPR029063">
    <property type="entry name" value="SAM-dependent_MTases_sf"/>
</dbReference>
<gene>
    <name evidence="3" type="ORF">BLA29_009586</name>
</gene>
<keyword evidence="4" id="KW-1185">Reference proteome</keyword>
<dbReference type="GO" id="GO:0005634">
    <property type="term" value="C:nucleus"/>
    <property type="evidence" value="ECO:0007669"/>
    <property type="project" value="TreeGrafter"/>
</dbReference>
<dbReference type="Proteomes" id="UP000194236">
    <property type="component" value="Unassembled WGS sequence"/>
</dbReference>
<comment type="caution">
    <text evidence="3">The sequence shown here is derived from an EMBL/GenBank/DDBJ whole genome shotgun (WGS) entry which is preliminary data.</text>
</comment>
<evidence type="ECO:0000256" key="2">
    <source>
        <dbReference type="ARBA" id="ARBA00022679"/>
    </source>
</evidence>
<dbReference type="GO" id="GO:0070475">
    <property type="term" value="P:rRNA base methylation"/>
    <property type="evidence" value="ECO:0007669"/>
    <property type="project" value="TreeGrafter"/>
</dbReference>
<dbReference type="Gene3D" id="3.40.50.150">
    <property type="entry name" value="Vaccinia Virus protein VP39"/>
    <property type="match status" value="1"/>
</dbReference>
<evidence type="ECO:0000313" key="4">
    <source>
        <dbReference type="Proteomes" id="UP000194236"/>
    </source>
</evidence>